<dbReference type="GO" id="GO:0008168">
    <property type="term" value="F:methyltransferase activity"/>
    <property type="evidence" value="ECO:0007669"/>
    <property type="project" value="UniProtKB-KW"/>
</dbReference>
<evidence type="ECO:0000313" key="2">
    <source>
        <dbReference type="EMBL" id="QBD83087.1"/>
    </source>
</evidence>
<dbReference type="InterPro" id="IPR029063">
    <property type="entry name" value="SAM-dependent_MTases_sf"/>
</dbReference>
<dbReference type="PANTHER" id="PTHR43591">
    <property type="entry name" value="METHYLTRANSFERASE"/>
    <property type="match status" value="1"/>
</dbReference>
<dbReference type="PANTHER" id="PTHR43591:SF24">
    <property type="entry name" value="2-METHOXY-6-POLYPRENYL-1,4-BENZOQUINOL METHYLASE, MITOCHONDRIAL"/>
    <property type="match status" value="1"/>
</dbReference>
<dbReference type="AlphaFoldDB" id="A0A4P6K463"/>
<accession>A0A4P6K463</accession>
<proteinExistence type="predicted"/>
<dbReference type="RefSeq" id="WP_129894155.1">
    <property type="nucleotide sequence ID" value="NZ_CP035758.1"/>
</dbReference>
<dbReference type="CDD" id="cd02440">
    <property type="entry name" value="AdoMet_MTases"/>
    <property type="match status" value="1"/>
</dbReference>
<dbReference type="InterPro" id="IPR041698">
    <property type="entry name" value="Methyltransf_25"/>
</dbReference>
<dbReference type="Pfam" id="PF13649">
    <property type="entry name" value="Methyltransf_25"/>
    <property type="match status" value="1"/>
</dbReference>
<sequence>MATNPSNGNTYFLDAESPAEMARLVNLGRITTQAMGGALVGLEEETQDWQRVLDLGCGPGGWVLDVAYAHQSLEVAGVDISQTMIKYANARAKSQGLSNASFGVMDISQPLDFSEQSFDLVNARFLVGVIGRKTWPALIAECTRILRPGGILRLTEMIDAGVSTSSAFEQINAWLSQAFWRAGYGFSSDGRHFCMTSVLKRLLRDAGYEDIQHAAHALEVSVDAPAWMDFYRNAEVGYYLVQPFLLKAGVATQEEIERIYQQMLIEMRADDYCGMWHYMTFWGKKPAA</sequence>
<feature type="domain" description="Methyltransferase" evidence="1">
    <location>
        <begin position="52"/>
        <end position="150"/>
    </location>
</feature>
<gene>
    <name evidence="2" type="ORF">EPA93_46850</name>
</gene>
<protein>
    <submittedName>
        <fullName evidence="2">Class I SAM-dependent methyltransferase</fullName>
    </submittedName>
</protein>
<dbReference type="GO" id="GO:0032259">
    <property type="term" value="P:methylation"/>
    <property type="evidence" value="ECO:0007669"/>
    <property type="project" value="UniProtKB-KW"/>
</dbReference>
<dbReference type="SUPFAM" id="SSF53335">
    <property type="entry name" value="S-adenosyl-L-methionine-dependent methyltransferases"/>
    <property type="match status" value="1"/>
</dbReference>
<dbReference type="Proteomes" id="UP000290365">
    <property type="component" value="Chromosome"/>
</dbReference>
<keyword evidence="3" id="KW-1185">Reference proteome</keyword>
<evidence type="ECO:0000313" key="3">
    <source>
        <dbReference type="Proteomes" id="UP000290365"/>
    </source>
</evidence>
<keyword evidence="2" id="KW-0489">Methyltransferase</keyword>
<dbReference type="Gene3D" id="3.40.50.150">
    <property type="entry name" value="Vaccinia Virus protein VP39"/>
    <property type="match status" value="1"/>
</dbReference>
<name>A0A4P6K463_KTERU</name>
<dbReference type="KEGG" id="kbs:EPA93_46850"/>
<organism evidence="2 3">
    <name type="scientific">Ktedonosporobacter rubrisoli</name>
    <dbReference type="NCBI Taxonomy" id="2509675"/>
    <lineage>
        <taxon>Bacteria</taxon>
        <taxon>Bacillati</taxon>
        <taxon>Chloroflexota</taxon>
        <taxon>Ktedonobacteria</taxon>
        <taxon>Ktedonobacterales</taxon>
        <taxon>Ktedonosporobacteraceae</taxon>
        <taxon>Ktedonosporobacter</taxon>
    </lineage>
</organism>
<dbReference type="OrthoDB" id="9791837at2"/>
<dbReference type="EMBL" id="CP035758">
    <property type="protein sequence ID" value="QBD83087.1"/>
    <property type="molecule type" value="Genomic_DNA"/>
</dbReference>
<reference evidence="2 3" key="1">
    <citation type="submission" date="2019-01" db="EMBL/GenBank/DDBJ databases">
        <title>Ktedonosporobacter rubrisoli SCAWS-G2.</title>
        <authorList>
            <person name="Huang Y."/>
            <person name="Yan B."/>
        </authorList>
    </citation>
    <scope>NUCLEOTIDE SEQUENCE [LARGE SCALE GENOMIC DNA]</scope>
    <source>
        <strain evidence="2 3">SCAWS-G2</strain>
    </source>
</reference>
<keyword evidence="2" id="KW-0808">Transferase</keyword>
<evidence type="ECO:0000259" key="1">
    <source>
        <dbReference type="Pfam" id="PF13649"/>
    </source>
</evidence>